<dbReference type="OrthoDB" id="6758483at2"/>
<evidence type="ECO:0000259" key="1">
    <source>
        <dbReference type="Pfam" id="PF13609"/>
    </source>
</evidence>
<dbReference type="EMBL" id="SNYW01000008">
    <property type="protein sequence ID" value="TDQ81978.1"/>
    <property type="molecule type" value="Genomic_DNA"/>
</dbReference>
<gene>
    <name evidence="2" type="ORF">A8950_1798</name>
</gene>
<feature type="domain" description="Porin" evidence="1">
    <location>
        <begin position="23"/>
        <end position="354"/>
    </location>
</feature>
<accession>A0A4V3DER6</accession>
<keyword evidence="3" id="KW-1185">Reference proteome</keyword>
<dbReference type="InterPro" id="IPR023614">
    <property type="entry name" value="Porin_dom_sf"/>
</dbReference>
<dbReference type="SUPFAM" id="SSF56935">
    <property type="entry name" value="Porins"/>
    <property type="match status" value="1"/>
</dbReference>
<dbReference type="Gene3D" id="2.40.160.10">
    <property type="entry name" value="Porin"/>
    <property type="match status" value="1"/>
</dbReference>
<organism evidence="2 3">
    <name type="scientific">Dongia mobilis</name>
    <dbReference type="NCBI Taxonomy" id="578943"/>
    <lineage>
        <taxon>Bacteria</taxon>
        <taxon>Pseudomonadati</taxon>
        <taxon>Pseudomonadota</taxon>
        <taxon>Alphaproteobacteria</taxon>
        <taxon>Rhodospirillales</taxon>
        <taxon>Dongiaceae</taxon>
        <taxon>Dongia</taxon>
    </lineage>
</organism>
<evidence type="ECO:0000313" key="2">
    <source>
        <dbReference type="EMBL" id="TDQ81978.1"/>
    </source>
</evidence>
<protein>
    <submittedName>
        <fullName evidence="2">Outer membrane protein OmpU</fullName>
    </submittedName>
</protein>
<sequence length="379" mass="39262">MVPVAIANLGNLEMKKVLLGTSALLGVGLLAGTAQASDGVKLSLGGYMTNQMGVAFDDDSAGEAGDNINAFGVGTDAEIYFIGSVTLDNGVTVGVRFDLEGGDENNDQMDQAYAYFKGGFGDIRIGSQAGAAGNMYMLPPGSTANFGPYSPNTTGSALSPGVFDPEGMLANQDKSQKLVYYSPNWSGFSFGVSFTPNDNEKDYNNGDNADGQWRAASAQGDSDNNIGLGLHYTHEGDGWGLDLGAAAYWEGDVQQKVAGQDEQAGYNAGINLSFGGFAFGVAGTYLDDGNGAGQDIWSIGTGMTYNVEAWTVGLGWAHAELEVAGARDASADRVGVTGNYAMGPGIDLDAGIFYTWGEDAVGEGDYDSIEFGVGSSISF</sequence>
<dbReference type="Pfam" id="PF13609">
    <property type="entry name" value="Porin_4"/>
    <property type="match status" value="1"/>
</dbReference>
<evidence type="ECO:0000313" key="3">
    <source>
        <dbReference type="Proteomes" id="UP000295783"/>
    </source>
</evidence>
<dbReference type="InterPro" id="IPR033900">
    <property type="entry name" value="Gram_neg_porin_domain"/>
</dbReference>
<dbReference type="GO" id="GO:0015288">
    <property type="term" value="F:porin activity"/>
    <property type="evidence" value="ECO:0007669"/>
    <property type="project" value="InterPro"/>
</dbReference>
<dbReference type="Proteomes" id="UP000295783">
    <property type="component" value="Unassembled WGS sequence"/>
</dbReference>
<dbReference type="GO" id="GO:0016020">
    <property type="term" value="C:membrane"/>
    <property type="evidence" value="ECO:0007669"/>
    <property type="project" value="InterPro"/>
</dbReference>
<comment type="caution">
    <text evidence="2">The sequence shown here is derived from an EMBL/GenBank/DDBJ whole genome shotgun (WGS) entry which is preliminary data.</text>
</comment>
<dbReference type="AlphaFoldDB" id="A0A4V3DER6"/>
<name>A0A4V3DER6_9PROT</name>
<reference evidence="2 3" key="1">
    <citation type="submission" date="2019-03" db="EMBL/GenBank/DDBJ databases">
        <title>Genomic Encyclopedia of Type Strains, Phase III (KMG-III): the genomes of soil and plant-associated and newly described type strains.</title>
        <authorList>
            <person name="Whitman W."/>
        </authorList>
    </citation>
    <scope>NUCLEOTIDE SEQUENCE [LARGE SCALE GENOMIC DNA]</scope>
    <source>
        <strain evidence="2 3">CGMCC 1.7660</strain>
    </source>
</reference>
<proteinExistence type="predicted"/>